<accession>A0A9Q1HA10</accession>
<keyword evidence="2" id="KW-1185">Reference proteome</keyword>
<dbReference type="InterPro" id="IPR005312">
    <property type="entry name" value="DUF1759"/>
</dbReference>
<reference evidence="1" key="1">
    <citation type="submission" date="2021-10" db="EMBL/GenBank/DDBJ databases">
        <title>Tropical sea cucumber genome reveals ecological adaptation and Cuvierian tubules defense mechanism.</title>
        <authorList>
            <person name="Chen T."/>
        </authorList>
    </citation>
    <scope>NUCLEOTIDE SEQUENCE</scope>
    <source>
        <strain evidence="1">Nanhai2018</strain>
        <tissue evidence="1">Muscle</tissue>
    </source>
</reference>
<gene>
    <name evidence="1" type="ORF">HOLleu_15551</name>
</gene>
<evidence type="ECO:0000313" key="2">
    <source>
        <dbReference type="Proteomes" id="UP001152320"/>
    </source>
</evidence>
<dbReference type="AlphaFoldDB" id="A0A9Q1HA10"/>
<protein>
    <submittedName>
        <fullName evidence="1">Uncharacterized protein</fullName>
    </submittedName>
</protein>
<proteinExistence type="predicted"/>
<dbReference type="Pfam" id="PF03564">
    <property type="entry name" value="DUF1759"/>
    <property type="match status" value="1"/>
</dbReference>
<comment type="caution">
    <text evidence="1">The sequence shown here is derived from an EMBL/GenBank/DDBJ whole genome shotgun (WGS) entry which is preliminary data.</text>
</comment>
<sequence>MVEEETELLELIEQSATFRDSGKKVSLDAERDLQFLKEKAGTTSTDTRKSNEVARLPKQELPKFGGDKLEWQNFWDQFTTVVDKSSMAEVSKFTYLQSLFVGRHQNCGQCFVFNNGKLWSCM</sequence>
<dbReference type="Proteomes" id="UP001152320">
    <property type="component" value="Chromosome 7"/>
</dbReference>
<evidence type="ECO:0000313" key="1">
    <source>
        <dbReference type="EMBL" id="KAJ8038205.1"/>
    </source>
</evidence>
<dbReference type="EMBL" id="JAIZAY010000007">
    <property type="protein sequence ID" value="KAJ8038205.1"/>
    <property type="molecule type" value="Genomic_DNA"/>
</dbReference>
<organism evidence="1 2">
    <name type="scientific">Holothuria leucospilota</name>
    <name type="common">Black long sea cucumber</name>
    <name type="synonym">Mertensiothuria leucospilota</name>
    <dbReference type="NCBI Taxonomy" id="206669"/>
    <lineage>
        <taxon>Eukaryota</taxon>
        <taxon>Metazoa</taxon>
        <taxon>Echinodermata</taxon>
        <taxon>Eleutherozoa</taxon>
        <taxon>Echinozoa</taxon>
        <taxon>Holothuroidea</taxon>
        <taxon>Aspidochirotacea</taxon>
        <taxon>Aspidochirotida</taxon>
        <taxon>Holothuriidae</taxon>
        <taxon>Holothuria</taxon>
    </lineage>
</organism>
<dbReference type="OrthoDB" id="7444419at2759"/>
<name>A0A9Q1HA10_HOLLE</name>